<name>A0A5C3LRK7_9AGAR</name>
<dbReference type="OrthoDB" id="3026831at2759"/>
<dbReference type="Proteomes" id="UP000308652">
    <property type="component" value="Unassembled WGS sequence"/>
</dbReference>
<protein>
    <submittedName>
        <fullName evidence="1">Uncharacterized protein</fullName>
    </submittedName>
</protein>
<organism evidence="1 2">
    <name type="scientific">Crucibulum laeve</name>
    <dbReference type="NCBI Taxonomy" id="68775"/>
    <lineage>
        <taxon>Eukaryota</taxon>
        <taxon>Fungi</taxon>
        <taxon>Dikarya</taxon>
        <taxon>Basidiomycota</taxon>
        <taxon>Agaricomycotina</taxon>
        <taxon>Agaricomycetes</taxon>
        <taxon>Agaricomycetidae</taxon>
        <taxon>Agaricales</taxon>
        <taxon>Agaricineae</taxon>
        <taxon>Nidulariaceae</taxon>
        <taxon>Crucibulum</taxon>
    </lineage>
</organism>
<dbReference type="AlphaFoldDB" id="A0A5C3LRK7"/>
<evidence type="ECO:0000313" key="2">
    <source>
        <dbReference type="Proteomes" id="UP000308652"/>
    </source>
</evidence>
<evidence type="ECO:0000313" key="1">
    <source>
        <dbReference type="EMBL" id="TFK31371.1"/>
    </source>
</evidence>
<keyword evidence="2" id="KW-1185">Reference proteome</keyword>
<proteinExistence type="predicted"/>
<sequence length="331" mass="37098">MRRFFHPNIARLLGVSPCSANAPYIVYQGGASTCRIQALIAKNLRTKLELGTVSSLRFAKGVAAAISYLQNQGISLQYLAAGGSFENLDVLAGEDGEAVLTMSAGVVDNSSNVPLSSSTMVTSEDGWKFFNDLCQQTLQEVNYILHQDNPHRILSRGDLSHATQSTELNTSELQMTSPLTVSFPEQSKTRREVRWEADADFPQPLDILAQRFQDDIDSCGTSLRRLTVPNSWLPVWHQCTGYLREEINLCADLSRSAVLTYAAPTPNERCTICGELVLSLEFDLERDFGQWFTRDYGRDEGEIDLEENFDHFMEEDFDYFDQLPTRALLDA</sequence>
<accession>A0A5C3LRK7</accession>
<dbReference type="STRING" id="68775.A0A5C3LRK7"/>
<gene>
    <name evidence="1" type="ORF">BDQ12DRAFT_740065</name>
</gene>
<reference evidence="1 2" key="1">
    <citation type="journal article" date="2019" name="Nat. Ecol. Evol.">
        <title>Megaphylogeny resolves global patterns of mushroom evolution.</title>
        <authorList>
            <person name="Varga T."/>
            <person name="Krizsan K."/>
            <person name="Foldi C."/>
            <person name="Dima B."/>
            <person name="Sanchez-Garcia M."/>
            <person name="Sanchez-Ramirez S."/>
            <person name="Szollosi G.J."/>
            <person name="Szarkandi J.G."/>
            <person name="Papp V."/>
            <person name="Albert L."/>
            <person name="Andreopoulos W."/>
            <person name="Angelini C."/>
            <person name="Antonin V."/>
            <person name="Barry K.W."/>
            <person name="Bougher N.L."/>
            <person name="Buchanan P."/>
            <person name="Buyck B."/>
            <person name="Bense V."/>
            <person name="Catcheside P."/>
            <person name="Chovatia M."/>
            <person name="Cooper J."/>
            <person name="Damon W."/>
            <person name="Desjardin D."/>
            <person name="Finy P."/>
            <person name="Geml J."/>
            <person name="Haridas S."/>
            <person name="Hughes K."/>
            <person name="Justo A."/>
            <person name="Karasinski D."/>
            <person name="Kautmanova I."/>
            <person name="Kiss B."/>
            <person name="Kocsube S."/>
            <person name="Kotiranta H."/>
            <person name="LaButti K.M."/>
            <person name="Lechner B.E."/>
            <person name="Liimatainen K."/>
            <person name="Lipzen A."/>
            <person name="Lukacs Z."/>
            <person name="Mihaltcheva S."/>
            <person name="Morgado L.N."/>
            <person name="Niskanen T."/>
            <person name="Noordeloos M.E."/>
            <person name="Ohm R.A."/>
            <person name="Ortiz-Santana B."/>
            <person name="Ovrebo C."/>
            <person name="Racz N."/>
            <person name="Riley R."/>
            <person name="Savchenko A."/>
            <person name="Shiryaev A."/>
            <person name="Soop K."/>
            <person name="Spirin V."/>
            <person name="Szebenyi C."/>
            <person name="Tomsovsky M."/>
            <person name="Tulloss R.E."/>
            <person name="Uehling J."/>
            <person name="Grigoriev I.V."/>
            <person name="Vagvolgyi C."/>
            <person name="Papp T."/>
            <person name="Martin F.M."/>
            <person name="Miettinen O."/>
            <person name="Hibbett D.S."/>
            <person name="Nagy L.G."/>
        </authorList>
    </citation>
    <scope>NUCLEOTIDE SEQUENCE [LARGE SCALE GENOMIC DNA]</scope>
    <source>
        <strain evidence="1 2">CBS 166.37</strain>
    </source>
</reference>
<dbReference type="EMBL" id="ML213768">
    <property type="protein sequence ID" value="TFK31371.1"/>
    <property type="molecule type" value="Genomic_DNA"/>
</dbReference>